<keyword evidence="9" id="KW-1185">Reference proteome</keyword>
<dbReference type="Gene3D" id="1.20.1250.20">
    <property type="entry name" value="MFS general substrate transporter like domains"/>
    <property type="match status" value="1"/>
</dbReference>
<comment type="caution">
    <text evidence="8">The sequence shown here is derived from an EMBL/GenBank/DDBJ whole genome shotgun (WGS) entry which is preliminary data.</text>
</comment>
<keyword evidence="3" id="KW-1003">Cell membrane</keyword>
<evidence type="ECO:0000256" key="6">
    <source>
        <dbReference type="ARBA" id="ARBA00023136"/>
    </source>
</evidence>
<dbReference type="InterPro" id="IPR050171">
    <property type="entry name" value="MFS_Transporters"/>
</dbReference>
<feature type="transmembrane region" description="Helical" evidence="7">
    <location>
        <begin position="337"/>
        <end position="358"/>
    </location>
</feature>
<evidence type="ECO:0000256" key="1">
    <source>
        <dbReference type="ARBA" id="ARBA00004651"/>
    </source>
</evidence>
<evidence type="ECO:0000256" key="2">
    <source>
        <dbReference type="ARBA" id="ARBA00022448"/>
    </source>
</evidence>
<accession>A0A7W7VWV9</accession>
<sequence>MSVRLLLINQFGVDLGFYVLIPYLATHLDRDLGMSAAAIGLILGVRNLCSQCLFVLGGSATDRLGAHVVIPAGCLLRTVGFGLFACGGSLHLVLAASALTGLSAALFYPSVRAYLTVESQGRAAEAFGLLNIVSTAGALAGLALGSVLFLVDFRMCAMAATAMFAVLTIAQLFALPPQHVLTTRSGVLDELREAIGNRGFLAFAAALVGMATMETQMFLLMPQGARLATGWDAAGAFPPALGTIVSLALQLRITRYVRAHGDSGRWVAPGLALMGLGFLPPALVSGLHHPPDLPTIALRLLPVCAGVCVLYLGVMVAQPAVMELIPKFGREELTGTYFGLFYLFSGFASAAANLIVGWTMDLGRHTGRTWLPWACCTALGLLSAAGAAWLHHLRALPLEPGTALAA</sequence>
<protein>
    <submittedName>
        <fullName evidence="8">MFS family permease</fullName>
    </submittedName>
</protein>
<dbReference type="PANTHER" id="PTHR23517">
    <property type="entry name" value="RESISTANCE PROTEIN MDTM, PUTATIVE-RELATED-RELATED"/>
    <property type="match status" value="1"/>
</dbReference>
<evidence type="ECO:0000256" key="4">
    <source>
        <dbReference type="ARBA" id="ARBA00022692"/>
    </source>
</evidence>
<feature type="transmembrane region" description="Helical" evidence="7">
    <location>
        <begin position="37"/>
        <end position="57"/>
    </location>
</feature>
<feature type="transmembrane region" description="Helical" evidence="7">
    <location>
        <begin position="296"/>
        <end position="317"/>
    </location>
</feature>
<keyword evidence="4 7" id="KW-0812">Transmembrane</keyword>
<dbReference type="SUPFAM" id="SSF103473">
    <property type="entry name" value="MFS general substrate transporter"/>
    <property type="match status" value="1"/>
</dbReference>
<comment type="subcellular location">
    <subcellularLocation>
        <location evidence="1">Cell membrane</location>
        <topology evidence="1">Multi-pass membrane protein</topology>
    </subcellularLocation>
</comment>
<feature type="transmembrane region" description="Helical" evidence="7">
    <location>
        <begin position="90"/>
        <end position="108"/>
    </location>
</feature>
<feature type="transmembrane region" description="Helical" evidence="7">
    <location>
        <begin position="370"/>
        <end position="390"/>
    </location>
</feature>
<dbReference type="InterPro" id="IPR011701">
    <property type="entry name" value="MFS"/>
</dbReference>
<feature type="transmembrane region" description="Helical" evidence="7">
    <location>
        <begin position="157"/>
        <end position="175"/>
    </location>
</feature>
<proteinExistence type="predicted"/>
<feature type="transmembrane region" description="Helical" evidence="7">
    <location>
        <begin position="233"/>
        <end position="254"/>
    </location>
</feature>
<evidence type="ECO:0000256" key="5">
    <source>
        <dbReference type="ARBA" id="ARBA00022989"/>
    </source>
</evidence>
<evidence type="ECO:0000256" key="7">
    <source>
        <dbReference type="SAM" id="Phobius"/>
    </source>
</evidence>
<feature type="transmembrane region" description="Helical" evidence="7">
    <location>
        <begin position="7"/>
        <end position="25"/>
    </location>
</feature>
<dbReference type="EMBL" id="JACHJV010000001">
    <property type="protein sequence ID" value="MBB4925917.1"/>
    <property type="molecule type" value="Genomic_DNA"/>
</dbReference>
<feature type="transmembrane region" description="Helical" evidence="7">
    <location>
        <begin position="195"/>
        <end position="213"/>
    </location>
</feature>
<evidence type="ECO:0000313" key="9">
    <source>
        <dbReference type="Proteomes" id="UP000540506"/>
    </source>
</evidence>
<organism evidence="8 9">
    <name type="scientific">Kitasatospora kifunensis</name>
    <name type="common">Streptomyces kifunensis</name>
    <dbReference type="NCBI Taxonomy" id="58351"/>
    <lineage>
        <taxon>Bacteria</taxon>
        <taxon>Bacillati</taxon>
        <taxon>Actinomycetota</taxon>
        <taxon>Actinomycetes</taxon>
        <taxon>Kitasatosporales</taxon>
        <taxon>Streptomycetaceae</taxon>
        <taxon>Kitasatospora</taxon>
    </lineage>
</organism>
<keyword evidence="6 7" id="KW-0472">Membrane</keyword>
<keyword evidence="2" id="KW-0813">Transport</keyword>
<dbReference type="AlphaFoldDB" id="A0A7W7VWV9"/>
<dbReference type="InterPro" id="IPR036259">
    <property type="entry name" value="MFS_trans_sf"/>
</dbReference>
<feature type="transmembrane region" description="Helical" evidence="7">
    <location>
        <begin position="64"/>
        <end position="84"/>
    </location>
</feature>
<evidence type="ECO:0000313" key="8">
    <source>
        <dbReference type="EMBL" id="MBB4925917.1"/>
    </source>
</evidence>
<keyword evidence="5 7" id="KW-1133">Transmembrane helix</keyword>
<gene>
    <name evidence="8" type="ORF">FHR34_004910</name>
</gene>
<dbReference type="Proteomes" id="UP000540506">
    <property type="component" value="Unassembled WGS sequence"/>
</dbReference>
<dbReference type="PANTHER" id="PTHR23517:SF2">
    <property type="entry name" value="MULTIDRUG RESISTANCE PROTEIN MDTH"/>
    <property type="match status" value="1"/>
</dbReference>
<evidence type="ECO:0000256" key="3">
    <source>
        <dbReference type="ARBA" id="ARBA00022475"/>
    </source>
</evidence>
<feature type="transmembrane region" description="Helical" evidence="7">
    <location>
        <begin position="129"/>
        <end position="151"/>
    </location>
</feature>
<name>A0A7W7VWV9_KITKI</name>
<dbReference type="GO" id="GO:0005886">
    <property type="term" value="C:plasma membrane"/>
    <property type="evidence" value="ECO:0007669"/>
    <property type="project" value="UniProtKB-SubCell"/>
</dbReference>
<dbReference type="Pfam" id="PF07690">
    <property type="entry name" value="MFS_1"/>
    <property type="match status" value="1"/>
</dbReference>
<reference evidence="8 9" key="1">
    <citation type="submission" date="2020-08" db="EMBL/GenBank/DDBJ databases">
        <title>Sequencing the genomes of 1000 actinobacteria strains.</title>
        <authorList>
            <person name="Klenk H.-P."/>
        </authorList>
    </citation>
    <scope>NUCLEOTIDE SEQUENCE [LARGE SCALE GENOMIC DNA]</scope>
    <source>
        <strain evidence="8 9">DSM 41654</strain>
    </source>
</reference>
<dbReference type="GO" id="GO:0022857">
    <property type="term" value="F:transmembrane transporter activity"/>
    <property type="evidence" value="ECO:0007669"/>
    <property type="project" value="InterPro"/>
</dbReference>
<feature type="transmembrane region" description="Helical" evidence="7">
    <location>
        <begin position="266"/>
        <end position="284"/>
    </location>
</feature>